<dbReference type="Proteomes" id="UP001176429">
    <property type="component" value="Unassembled WGS sequence"/>
</dbReference>
<keyword evidence="2" id="KW-1185">Reference proteome</keyword>
<gene>
    <name evidence="1" type="ORF">Q5H93_05720</name>
</gene>
<accession>A0ABT9B985</accession>
<proteinExistence type="predicted"/>
<comment type="caution">
    <text evidence="1">The sequence shown here is derived from an EMBL/GenBank/DDBJ whole genome shotgun (WGS) entry which is preliminary data.</text>
</comment>
<dbReference type="RefSeq" id="WP_305005538.1">
    <property type="nucleotide sequence ID" value="NZ_JAUQSY010000003.1"/>
</dbReference>
<name>A0ABT9B985_9BACT</name>
<reference evidence="1" key="1">
    <citation type="submission" date="2023-07" db="EMBL/GenBank/DDBJ databases">
        <authorList>
            <person name="Kim M.K."/>
        </authorList>
    </citation>
    <scope>NUCLEOTIDE SEQUENCE</scope>
    <source>
        <strain evidence="1">ASUV-10-1</strain>
    </source>
</reference>
<organism evidence="1 2">
    <name type="scientific">Hymenobacter aranciens</name>
    <dbReference type="NCBI Taxonomy" id="3063996"/>
    <lineage>
        <taxon>Bacteria</taxon>
        <taxon>Pseudomonadati</taxon>
        <taxon>Bacteroidota</taxon>
        <taxon>Cytophagia</taxon>
        <taxon>Cytophagales</taxon>
        <taxon>Hymenobacteraceae</taxon>
        <taxon>Hymenobacter</taxon>
    </lineage>
</organism>
<evidence type="ECO:0000313" key="2">
    <source>
        <dbReference type="Proteomes" id="UP001176429"/>
    </source>
</evidence>
<evidence type="ECO:0000313" key="1">
    <source>
        <dbReference type="EMBL" id="MDO7874223.1"/>
    </source>
</evidence>
<protein>
    <submittedName>
        <fullName evidence="1">Uncharacterized protein</fullName>
    </submittedName>
</protein>
<sequence length="121" mass="13758">MSPESALLCEIIQAVPDESSWYITSDSWDKIPALFGSLIELREWEVRITDGTREKVKNIVAEYDLGEKIVHMDIVSKNGVALFVSYDRMVMIQISTSLELDTTIGEKYPTLEIYFAELPPL</sequence>
<dbReference type="EMBL" id="JAUQSY010000003">
    <property type="protein sequence ID" value="MDO7874223.1"/>
    <property type="molecule type" value="Genomic_DNA"/>
</dbReference>